<evidence type="ECO:0000313" key="3">
    <source>
        <dbReference type="WBParaSite" id="MhA1_Contig1342.frz3.gene2"/>
    </source>
</evidence>
<accession>A0A1I8B432</accession>
<keyword evidence="2" id="KW-1185">Reference proteome</keyword>
<dbReference type="WBParaSite" id="MhA1_Contig1342.frz3.gene2">
    <property type="protein sequence ID" value="MhA1_Contig1342.frz3.gene2"/>
    <property type="gene ID" value="MhA1_Contig1342.frz3.gene2"/>
</dbReference>
<evidence type="ECO:0000313" key="2">
    <source>
        <dbReference type="Proteomes" id="UP000095281"/>
    </source>
</evidence>
<dbReference type="Gene3D" id="3.20.20.80">
    <property type="entry name" value="Glycosidases"/>
    <property type="match status" value="1"/>
</dbReference>
<dbReference type="PANTHER" id="PTHR23208:SF36">
    <property type="entry name" value="LYSOZYME-RELATED"/>
    <property type="match status" value="1"/>
</dbReference>
<feature type="chain" id="PRO_5009315418" evidence="1">
    <location>
        <begin position="21"/>
        <end position="243"/>
    </location>
</feature>
<keyword evidence="1" id="KW-0732">Signal</keyword>
<dbReference type="InterPro" id="IPR017853">
    <property type="entry name" value="GH"/>
</dbReference>
<dbReference type="GO" id="GO:0007165">
    <property type="term" value="P:signal transduction"/>
    <property type="evidence" value="ECO:0007669"/>
    <property type="project" value="TreeGrafter"/>
</dbReference>
<name>A0A1I8B432_MELHA</name>
<evidence type="ECO:0000256" key="1">
    <source>
        <dbReference type="SAM" id="SignalP"/>
    </source>
</evidence>
<dbReference type="Proteomes" id="UP000095281">
    <property type="component" value="Unplaced"/>
</dbReference>
<dbReference type="AlphaFoldDB" id="A0A1I8B432"/>
<feature type="signal peptide" evidence="1">
    <location>
        <begin position="1"/>
        <end position="20"/>
    </location>
</feature>
<organism evidence="2 3">
    <name type="scientific">Meloidogyne hapla</name>
    <name type="common">Root-knot nematode worm</name>
    <dbReference type="NCBI Taxonomy" id="6305"/>
    <lineage>
        <taxon>Eukaryota</taxon>
        <taxon>Metazoa</taxon>
        <taxon>Ecdysozoa</taxon>
        <taxon>Nematoda</taxon>
        <taxon>Chromadorea</taxon>
        <taxon>Rhabditida</taxon>
        <taxon>Tylenchina</taxon>
        <taxon>Tylenchomorpha</taxon>
        <taxon>Tylenchoidea</taxon>
        <taxon>Meloidogynidae</taxon>
        <taxon>Meloidogyninae</taxon>
        <taxon>Meloidogyne</taxon>
    </lineage>
</organism>
<proteinExistence type="predicted"/>
<dbReference type="PANTHER" id="PTHR23208">
    <property type="entry name" value="LYSOZYME PROTEIN"/>
    <property type="match status" value="1"/>
</dbReference>
<protein>
    <submittedName>
        <fullName evidence="3">C-type lectin domain-containing protein</fullName>
    </submittedName>
</protein>
<dbReference type="SUPFAM" id="SSF51445">
    <property type="entry name" value="(Trans)glycosidases"/>
    <property type="match status" value="1"/>
</dbReference>
<reference evidence="3" key="1">
    <citation type="submission" date="2016-11" db="UniProtKB">
        <authorList>
            <consortium name="WormBaseParasite"/>
        </authorList>
    </citation>
    <scope>IDENTIFICATION</scope>
</reference>
<sequence>MNNQLFSLFVFISFFYSGIATEGVLISNGLYNESTYACLKARFSTEFVIIRSNILEKSNGFPSPPDKQLVIDTNAPSNIKNALRGINGSVDIFFDPHAHPSWNTRQINIFELLIKVLDYLDDNNANFDRVWLHIAFTSSNNNQWWTISSDYSIQIIEKLVNTLKKKNRKYGIFTKRDHWIEITGNTTKFSDAPLLYSSYNNKNNFDDYHRCGYAFGGWEDPEMKVFEEYRYICKAYVNLLWMP</sequence>
<dbReference type="InterPro" id="IPR051595">
    <property type="entry name" value="GH25_Enzymes"/>
</dbReference>